<sequence>MHTFYGLANTRSLQRSFLHPSITQLLWAAFSLIQTRLAFPDPIVSPSSHAPQPRCAFRQRATDGILSAQDDKQTHVIKEKSNPSSPTLPLRAFWHIHSPLPPMATRRPWSVLKPKTKESVPSVPPYRQSLLVVATDNNRSTQTTYSILFLWTLSACRELLVPHPPPIQLQPRFKGALTSARLWPRTHSRVLCSFCPPPTPPFPSIQFPPTPGRQDSSTESIPSSNAQTHPLSSSSLSASPPYAKLKKSPRIRRTPPSKPTIPPSAAFDAASSQPSFSCYQFDD</sequence>
<feature type="compositionally biased region" description="Polar residues" evidence="1">
    <location>
        <begin position="270"/>
        <end position="283"/>
    </location>
</feature>
<feature type="compositionally biased region" description="Low complexity" evidence="1">
    <location>
        <begin position="230"/>
        <end position="241"/>
    </location>
</feature>
<feature type="region of interest" description="Disordered" evidence="1">
    <location>
        <begin position="203"/>
        <end position="283"/>
    </location>
</feature>
<reference evidence="2 3" key="1">
    <citation type="journal article" date="2019" name="Nat. Ecol. Evol.">
        <title>Megaphylogeny resolves global patterns of mushroom evolution.</title>
        <authorList>
            <person name="Varga T."/>
            <person name="Krizsan K."/>
            <person name="Foldi C."/>
            <person name="Dima B."/>
            <person name="Sanchez-Garcia M."/>
            <person name="Sanchez-Ramirez S."/>
            <person name="Szollosi G.J."/>
            <person name="Szarkandi J.G."/>
            <person name="Papp V."/>
            <person name="Albert L."/>
            <person name="Andreopoulos W."/>
            <person name="Angelini C."/>
            <person name="Antonin V."/>
            <person name="Barry K.W."/>
            <person name="Bougher N.L."/>
            <person name="Buchanan P."/>
            <person name="Buyck B."/>
            <person name="Bense V."/>
            <person name="Catcheside P."/>
            <person name="Chovatia M."/>
            <person name="Cooper J."/>
            <person name="Damon W."/>
            <person name="Desjardin D."/>
            <person name="Finy P."/>
            <person name="Geml J."/>
            <person name="Haridas S."/>
            <person name="Hughes K."/>
            <person name="Justo A."/>
            <person name="Karasinski D."/>
            <person name="Kautmanova I."/>
            <person name="Kiss B."/>
            <person name="Kocsube S."/>
            <person name="Kotiranta H."/>
            <person name="LaButti K.M."/>
            <person name="Lechner B.E."/>
            <person name="Liimatainen K."/>
            <person name="Lipzen A."/>
            <person name="Lukacs Z."/>
            <person name="Mihaltcheva S."/>
            <person name="Morgado L.N."/>
            <person name="Niskanen T."/>
            <person name="Noordeloos M.E."/>
            <person name="Ohm R.A."/>
            <person name="Ortiz-Santana B."/>
            <person name="Ovrebo C."/>
            <person name="Racz N."/>
            <person name="Riley R."/>
            <person name="Savchenko A."/>
            <person name="Shiryaev A."/>
            <person name="Soop K."/>
            <person name="Spirin V."/>
            <person name="Szebenyi C."/>
            <person name="Tomsovsky M."/>
            <person name="Tulloss R.E."/>
            <person name="Uehling J."/>
            <person name="Grigoriev I.V."/>
            <person name="Vagvolgyi C."/>
            <person name="Papp T."/>
            <person name="Martin F.M."/>
            <person name="Miettinen O."/>
            <person name="Hibbett D.S."/>
            <person name="Nagy L.G."/>
        </authorList>
    </citation>
    <scope>NUCLEOTIDE SEQUENCE [LARGE SCALE GENOMIC DNA]</scope>
    <source>
        <strain evidence="2 3">FP101781</strain>
    </source>
</reference>
<dbReference type="EMBL" id="QPFP01000269">
    <property type="protein sequence ID" value="TEB18326.1"/>
    <property type="molecule type" value="Genomic_DNA"/>
</dbReference>
<proteinExistence type="predicted"/>
<dbReference type="Proteomes" id="UP000298030">
    <property type="component" value="Unassembled WGS sequence"/>
</dbReference>
<accession>A0A4Y7SAB2</accession>
<evidence type="ECO:0000313" key="2">
    <source>
        <dbReference type="EMBL" id="TEB18326.1"/>
    </source>
</evidence>
<keyword evidence="3" id="KW-1185">Reference proteome</keyword>
<gene>
    <name evidence="2" type="ORF">FA13DRAFT_1803820</name>
</gene>
<evidence type="ECO:0000313" key="3">
    <source>
        <dbReference type="Proteomes" id="UP000298030"/>
    </source>
</evidence>
<dbReference type="AlphaFoldDB" id="A0A4Y7SAB2"/>
<name>A0A4Y7SAB2_COPMI</name>
<feature type="compositionally biased region" description="Basic residues" evidence="1">
    <location>
        <begin position="244"/>
        <end position="255"/>
    </location>
</feature>
<comment type="caution">
    <text evidence="2">The sequence shown here is derived from an EMBL/GenBank/DDBJ whole genome shotgun (WGS) entry which is preliminary data.</text>
</comment>
<protein>
    <submittedName>
        <fullName evidence="2">Uncharacterized protein</fullName>
    </submittedName>
</protein>
<organism evidence="2 3">
    <name type="scientific">Coprinellus micaceus</name>
    <name type="common">Glistening ink-cap mushroom</name>
    <name type="synonym">Coprinus micaceus</name>
    <dbReference type="NCBI Taxonomy" id="71717"/>
    <lineage>
        <taxon>Eukaryota</taxon>
        <taxon>Fungi</taxon>
        <taxon>Dikarya</taxon>
        <taxon>Basidiomycota</taxon>
        <taxon>Agaricomycotina</taxon>
        <taxon>Agaricomycetes</taxon>
        <taxon>Agaricomycetidae</taxon>
        <taxon>Agaricales</taxon>
        <taxon>Agaricineae</taxon>
        <taxon>Psathyrellaceae</taxon>
        <taxon>Coprinellus</taxon>
    </lineage>
</organism>
<evidence type="ECO:0000256" key="1">
    <source>
        <dbReference type="SAM" id="MobiDB-lite"/>
    </source>
</evidence>
<feature type="compositionally biased region" description="Polar residues" evidence="1">
    <location>
        <begin position="213"/>
        <end position="229"/>
    </location>
</feature>